<dbReference type="InterPro" id="IPR002182">
    <property type="entry name" value="NB-ARC"/>
</dbReference>
<dbReference type="SUPFAM" id="SSF52540">
    <property type="entry name" value="P-loop containing nucleoside triphosphate hydrolases"/>
    <property type="match status" value="1"/>
</dbReference>
<protein>
    <recommendedName>
        <fullName evidence="5">Kinesin light chain</fullName>
    </recommendedName>
</protein>
<evidence type="ECO:0000313" key="3">
    <source>
        <dbReference type="EMBL" id="KAL1864824.1"/>
    </source>
</evidence>
<dbReference type="InterPro" id="IPR053137">
    <property type="entry name" value="NLR-like"/>
</dbReference>
<dbReference type="InterPro" id="IPR011990">
    <property type="entry name" value="TPR-like_helical_dom_sf"/>
</dbReference>
<dbReference type="Pfam" id="PF00931">
    <property type="entry name" value="NB-ARC"/>
    <property type="match status" value="1"/>
</dbReference>
<keyword evidence="4" id="KW-1185">Reference proteome</keyword>
<proteinExistence type="predicted"/>
<dbReference type="PANTHER" id="PTHR46082">
    <property type="entry name" value="ATP/GTP-BINDING PROTEIN-RELATED"/>
    <property type="match status" value="1"/>
</dbReference>
<dbReference type="EMBL" id="JAVDPF010000068">
    <property type="protein sequence ID" value="KAL1864824.1"/>
    <property type="molecule type" value="Genomic_DNA"/>
</dbReference>
<reference evidence="3 4" key="1">
    <citation type="journal article" date="2024" name="IMA Fungus">
        <title>IMA Genome - F19 : A genome assembly and annotation guide to empower mycologists, including annotated draft genome sequences of Ceratocystis pirilliformis, Diaporthe australafricana, Fusarium ophioides, Paecilomyces lecythidis, and Sporothrix stenoceras.</title>
        <authorList>
            <person name="Aylward J."/>
            <person name="Wilson A.M."/>
            <person name="Visagie C.M."/>
            <person name="Spraker J."/>
            <person name="Barnes I."/>
            <person name="Buitendag C."/>
            <person name="Ceriani C."/>
            <person name="Del Mar Angel L."/>
            <person name="du Plessis D."/>
            <person name="Fuchs T."/>
            <person name="Gasser K."/>
            <person name="Kramer D."/>
            <person name="Li W."/>
            <person name="Munsamy K."/>
            <person name="Piso A."/>
            <person name="Price J.L."/>
            <person name="Sonnekus B."/>
            <person name="Thomas C."/>
            <person name="van der Nest A."/>
            <person name="van Dijk A."/>
            <person name="van Heerden A."/>
            <person name="van Vuuren N."/>
            <person name="Yilmaz N."/>
            <person name="Duong T.A."/>
            <person name="van der Merwe N.A."/>
            <person name="Wingfield M.J."/>
            <person name="Wingfield B.D."/>
        </authorList>
    </citation>
    <scope>NUCLEOTIDE SEQUENCE [LARGE SCALE GENOMIC DNA]</scope>
    <source>
        <strain evidence="3 4">CMW 18167</strain>
    </source>
</reference>
<dbReference type="PANTHER" id="PTHR46082:SF6">
    <property type="entry name" value="AAA+ ATPASE DOMAIN-CONTAINING PROTEIN-RELATED"/>
    <property type="match status" value="1"/>
</dbReference>
<comment type="caution">
    <text evidence="3">The sequence shown here is derived from an EMBL/GenBank/DDBJ whole genome shotgun (WGS) entry which is preliminary data.</text>
</comment>
<dbReference type="Gene3D" id="3.40.50.300">
    <property type="entry name" value="P-loop containing nucleotide triphosphate hydrolases"/>
    <property type="match status" value="1"/>
</dbReference>
<organism evidence="3 4">
    <name type="scientific">Paecilomyces lecythidis</name>
    <dbReference type="NCBI Taxonomy" id="3004212"/>
    <lineage>
        <taxon>Eukaryota</taxon>
        <taxon>Fungi</taxon>
        <taxon>Dikarya</taxon>
        <taxon>Ascomycota</taxon>
        <taxon>Pezizomycotina</taxon>
        <taxon>Eurotiomycetes</taxon>
        <taxon>Eurotiomycetidae</taxon>
        <taxon>Eurotiales</taxon>
        <taxon>Thermoascaceae</taxon>
        <taxon>Paecilomyces</taxon>
    </lineage>
</organism>
<evidence type="ECO:0000259" key="2">
    <source>
        <dbReference type="Pfam" id="PF25000"/>
    </source>
</evidence>
<sequence>MEGLGAAASVIAVVDIATKVIVLCSTYLTAVAKARYEISRLQKHIESLQTFLWRVKHLLESPDGRLLATSHELNDALQKCKDELQQMGNKLKPRTMQRAGLRALKWPFKKGDVESLVASLTNHRDTIATSLQIDQTTLLLQINKGMKNLSLQTVVDISVARKPHFMMPFPRDLDYVERPSLQAWIEQQYASRAGRIALVGLGGFGKSQIAIEFAHKTHLSSPDISVFWVHGGTKAKFEESYRSLANTLMLPSRHDPNINILQLVRDWLQKDDIASWLMILDNADNPDVFFSRKSSAGSGQESMASFLPKTDRGKILITSRTLNAAEKLTGSHKLIQTVPIMNSSEALQLLQNKLSDGSYCDDAATSLVRALDFIPLAIDQAAAFINRRAPRVSIKSYLDDFGRSERHRTSLLSSDAGDLRRDEGVSNSVVVTWQVTFEQIRQERPTAAGLLSLMSFFHFQNIPEDMLSHYEDVVDSGSSNGSVEGFEDDLDVLRAYSLVNMSVKPGFLEMHSLVQSCTKAWLLQSGLVKRFKDIFFHLGAMHFPNGTFETWARCQDILPHVQPLLHEQPTDESSILDWSQVLTNMSQYMLMIGDYSTAECGAHKAVRARKKILGDEHPDMLASMANLASIYRNQGRWAEAEGLDVQVMETSLRVLGDEHPDTLTSIANLASTFWNQGRWAEAEGLGVQVIDMKKRVLGDEHPSTLASMANLASTFWNQGQWAKAERLGVQVMNTRKRVLGDEHPSTLASIANLASTYRNQGRWAEAEGLDVQVMEISLRVLGDEHPDTLTSIANLASTFWNQGRWAEAEGLGVQVMDTRKRVLGDEHPDTLTSMANLASTFWNQGRWAEAERLEVQVIDMRKRVLGDEHPDTLTSMVNLASTYRDQGRWAEAEGLGVQVMETSLRVLGDEHPDTLTSMANLASTFWNQGRWAEAERLDVQVMETSLRVLGDEHPDTLTSMANLASTYRDQGRWAEAERLDVQVMETSLRVLGDEHPDMLASMANLASTYRDQGRWAEAERLGVQVMETSLRVLGDEHPDMLASMANLASTYRDQGRWAEAERLDVQVMETSLRVLGEEHPDTLTSFNNLAFTLYGVGRIDEALMLMRDCVSFRQRILGREHPYTLSSSDTLEKWKQDHV</sequence>
<accession>A0ABR3WN74</accession>
<name>A0ABR3WN74_9EURO</name>
<dbReference type="InterPro" id="IPR027417">
    <property type="entry name" value="P-loop_NTPase"/>
</dbReference>
<dbReference type="Pfam" id="PF13424">
    <property type="entry name" value="TPR_12"/>
    <property type="match status" value="4"/>
</dbReference>
<dbReference type="Pfam" id="PF25000">
    <property type="entry name" value="DUF7779"/>
    <property type="match status" value="1"/>
</dbReference>
<evidence type="ECO:0008006" key="5">
    <source>
        <dbReference type="Google" id="ProtNLM"/>
    </source>
</evidence>
<dbReference type="Proteomes" id="UP001583193">
    <property type="component" value="Unassembled WGS sequence"/>
</dbReference>
<dbReference type="SUPFAM" id="SSF48452">
    <property type="entry name" value="TPR-like"/>
    <property type="match status" value="4"/>
</dbReference>
<evidence type="ECO:0000313" key="4">
    <source>
        <dbReference type="Proteomes" id="UP001583193"/>
    </source>
</evidence>
<dbReference type="NCBIfam" id="NF040586">
    <property type="entry name" value="FxSxx_TPR"/>
    <property type="match status" value="1"/>
</dbReference>
<dbReference type="InterPro" id="IPR056681">
    <property type="entry name" value="DUF7779"/>
</dbReference>
<dbReference type="Gene3D" id="1.25.40.10">
    <property type="entry name" value="Tetratricopeptide repeat domain"/>
    <property type="match status" value="3"/>
</dbReference>
<gene>
    <name evidence="3" type="ORF">Plec18167_009618</name>
</gene>
<dbReference type="PRINTS" id="PR00381">
    <property type="entry name" value="KINESINLIGHT"/>
</dbReference>
<feature type="domain" description="NB-ARC" evidence="1">
    <location>
        <begin position="195"/>
        <end position="355"/>
    </location>
</feature>
<dbReference type="Pfam" id="PF13374">
    <property type="entry name" value="TPR_10"/>
    <property type="match status" value="4"/>
</dbReference>
<feature type="domain" description="DUF7779" evidence="2">
    <location>
        <begin position="442"/>
        <end position="521"/>
    </location>
</feature>
<evidence type="ECO:0000259" key="1">
    <source>
        <dbReference type="Pfam" id="PF00931"/>
    </source>
</evidence>